<dbReference type="Proteomes" id="UP000474296">
    <property type="component" value="Unassembled WGS sequence"/>
</dbReference>
<evidence type="ECO:0000313" key="4">
    <source>
        <dbReference type="Proteomes" id="UP000474296"/>
    </source>
</evidence>
<organism evidence="3 4">
    <name type="scientific">Spongiivirga citrea</name>
    <dbReference type="NCBI Taxonomy" id="1481457"/>
    <lineage>
        <taxon>Bacteria</taxon>
        <taxon>Pseudomonadati</taxon>
        <taxon>Bacteroidota</taxon>
        <taxon>Flavobacteriia</taxon>
        <taxon>Flavobacteriales</taxon>
        <taxon>Flavobacteriaceae</taxon>
        <taxon>Spongiivirga</taxon>
    </lineage>
</organism>
<dbReference type="AlphaFoldDB" id="A0A6M0CDN3"/>
<evidence type="ECO:0000256" key="1">
    <source>
        <dbReference type="SAM" id="MobiDB-lite"/>
    </source>
</evidence>
<dbReference type="PANTHER" id="PTHR30189:SF1">
    <property type="entry name" value="LPS-ASSEMBLY PROTEIN LPTD"/>
    <property type="match status" value="1"/>
</dbReference>
<feature type="domain" description="LPS-assembly protein LptD central" evidence="2">
    <location>
        <begin position="213"/>
        <end position="691"/>
    </location>
</feature>
<protein>
    <submittedName>
        <fullName evidence="3">LPS-assembly protein LptD</fullName>
    </submittedName>
</protein>
<dbReference type="EMBL" id="JAABOQ010000001">
    <property type="protein sequence ID" value="NER15915.1"/>
    <property type="molecule type" value="Genomic_DNA"/>
</dbReference>
<feature type="compositionally biased region" description="Basic and acidic residues" evidence="1">
    <location>
        <begin position="729"/>
        <end position="745"/>
    </location>
</feature>
<keyword evidence="4" id="KW-1185">Reference proteome</keyword>
<dbReference type="InterPro" id="IPR045659">
    <property type="entry name" value="LptD_2"/>
</dbReference>
<dbReference type="InterPro" id="IPR050218">
    <property type="entry name" value="LptD"/>
</dbReference>
<name>A0A6M0CDN3_9FLAO</name>
<evidence type="ECO:0000313" key="3">
    <source>
        <dbReference type="EMBL" id="NER15915.1"/>
    </source>
</evidence>
<dbReference type="GO" id="GO:1990351">
    <property type="term" value="C:transporter complex"/>
    <property type="evidence" value="ECO:0007669"/>
    <property type="project" value="TreeGrafter"/>
</dbReference>
<sequence>MYSTLGLLLFCFTALAQEPPKEKKLEQPKAKDSIVVGKDSLGLIPSARIDTTKTDTTKQKQPILLDKIKYKAKQYTRINRKENKIYLYDEAELYYQNTELKAGIIILDYSKNEVYAGRIKDSTGILTQYPYFKQGDQVVEPDSIRFNFDSEKALIWNSRTAQNDFNVFGEMTKKENDSVVFIKNAKFTTAEDIDNPEYYFFSRRIKMVPRKKIITGFTNMYIADVPTPIGLPFAYFPLSSEESISGILFPTFGERGDQGYFLQGLGYYQVISEYADIALLGDYFTNGSYGLRVDSKYAKRYKFRGSLNAQYQNQVRSQRGFPDFSRSTLYRIGWNHSKDAKASPNSTFSANVNISSSNFFTESQSINTVADRATNQTQSSVSYSKTFPAYPSVNMSLTATHSQNNRTQTIDMTLPTFQANMERIYPFVSRTGSKKGLIKNFNFQYSVNGSNTIRTSDSLFFKKEMFDDAKLGVQHRIPVSTNFKLLKHLSVTMGGNYEESWVFETLNVSDYDDNGTPDDITDDIEPIRDTLSGFDSHRRYNFSAGIGTTIYGTFNFGDDKKIQAIRHTIAPRISYSLNPSFEQFYDEFVSDIDGNVTQYSPFDISLFRAPGRNKSSSINLAVSNNFEAKVRDKDSTATEPKKIKLLSNLNFSTNYNIASDSLQWSPVNFSGTIPLFNQKLNLTFGGILDPYAIDNNGQRIDKFNIDNGGSLFRLTAARASYSYSFSSTDFEKDDKKPGGGRREETTYDLDAEESDAFFGKDTDFRDRLSSDPNRKKEDGEEEYYRVKIPWRLSIRHSFNYSNRNREQNISAHSLQFSGSVDLTPQWSIGFNSGYDFVRNGITSTQLRFARDLKSWQMDFTWSPFDTRVNWSFYIGIRSSFLSDIKYDKQAQPDRQL</sequence>
<feature type="region of interest" description="Disordered" evidence="1">
    <location>
        <begin position="727"/>
        <end position="746"/>
    </location>
</feature>
<proteinExistence type="predicted"/>
<dbReference type="PANTHER" id="PTHR30189">
    <property type="entry name" value="LPS-ASSEMBLY PROTEIN"/>
    <property type="match status" value="1"/>
</dbReference>
<dbReference type="GO" id="GO:0009279">
    <property type="term" value="C:cell outer membrane"/>
    <property type="evidence" value="ECO:0007669"/>
    <property type="project" value="TreeGrafter"/>
</dbReference>
<evidence type="ECO:0000259" key="2">
    <source>
        <dbReference type="Pfam" id="PF19838"/>
    </source>
</evidence>
<gene>
    <name evidence="3" type="ORF">GWK10_01770</name>
</gene>
<accession>A0A6M0CDN3</accession>
<comment type="caution">
    <text evidence="3">The sequence shown here is derived from an EMBL/GenBank/DDBJ whole genome shotgun (WGS) entry which is preliminary data.</text>
</comment>
<dbReference type="Pfam" id="PF19838">
    <property type="entry name" value="LptD_2"/>
    <property type="match status" value="1"/>
</dbReference>
<reference evidence="3 4" key="1">
    <citation type="submission" date="2020-01" db="EMBL/GenBank/DDBJ databases">
        <title>Spongiivirga citrea KCTC 32990T.</title>
        <authorList>
            <person name="Wang G."/>
        </authorList>
    </citation>
    <scope>NUCLEOTIDE SEQUENCE [LARGE SCALE GENOMIC DNA]</scope>
    <source>
        <strain evidence="3 4">KCTC 32990</strain>
    </source>
</reference>